<evidence type="ECO:0000256" key="8">
    <source>
        <dbReference type="ARBA" id="ARBA00023316"/>
    </source>
</evidence>
<evidence type="ECO:0000256" key="4">
    <source>
        <dbReference type="ARBA" id="ARBA00022692"/>
    </source>
</evidence>
<keyword evidence="4 9" id="KW-0812">Transmembrane</keyword>
<dbReference type="GO" id="GO:0016757">
    <property type="term" value="F:glycosyltransferase activity"/>
    <property type="evidence" value="ECO:0007669"/>
    <property type="project" value="UniProtKB-KW"/>
</dbReference>
<dbReference type="PANTHER" id="PTHR32044:SF80">
    <property type="entry name" value="XYLOGLUCAN GLYCOSYLTRANSFERASE 2-RELATED"/>
    <property type="match status" value="1"/>
</dbReference>
<accession>A0A6B0YZ29</accession>
<dbReference type="Pfam" id="PF13641">
    <property type="entry name" value="Glyco_tranf_2_3"/>
    <property type="match status" value="1"/>
</dbReference>
<dbReference type="PANTHER" id="PTHR32044">
    <property type="entry name" value="GLUCOMANNAN 4-BETA-MANNOSYLTRANSFERASE 9"/>
    <property type="match status" value="1"/>
</dbReference>
<evidence type="ECO:0000256" key="9">
    <source>
        <dbReference type="SAM" id="Phobius"/>
    </source>
</evidence>
<sequence>MTVLQLIYIIGASLLAIYGLQALLLTLIARRTLFDAEPPPPPDIRDYPSVTVQLPVFNERHVVRRLIDAVAAFDWPADRLQIQILDDSTDDTSQIIASSIAFHRRNGIDISQYHRTDRKGYKAGALRDGLAHARGEFIAIFDADFVPPSDFLQRTISPFDDPEVGCVQARWGHLNASVSRLTLAQSLGIDGHFVVEQRARNELGALLNFNGTAGLWRRSCMDEAGGWQEDTLTEDLDLSYRAQLCGWRVAYLADVIVPAEIPVSVDAFKRQQFRWAKGSMQTARKLSIAVLGSGQPLWRKLLGIAHLTGYAVHPLMLLNLLFLLPMMSSFSPALRIASLFSLTAIGPPLMYWTAMQSQGVSVRQRIRRLFVLLGLGTGLSVNNSRAVFEALLGVRSAFKRTPKFAVTRAGKDWHTSTYVLPSDPTVWAEIVLALYANALLVYSLLNGFWWLFPWLSLYAGGYTYISYLSIRQAWEKRGALRHGLAAVREAGD</sequence>
<dbReference type="EMBL" id="VXRG01000182">
    <property type="protein sequence ID" value="MXY95923.1"/>
    <property type="molecule type" value="Genomic_DNA"/>
</dbReference>
<keyword evidence="6" id="KW-0333">Golgi apparatus</keyword>
<keyword evidence="3 10" id="KW-0808">Transferase</keyword>
<evidence type="ECO:0000256" key="2">
    <source>
        <dbReference type="ARBA" id="ARBA00022676"/>
    </source>
</evidence>
<keyword evidence="7 9" id="KW-0472">Membrane</keyword>
<organism evidence="10">
    <name type="scientific">Caldilineaceae bacterium SB0664_bin_27</name>
    <dbReference type="NCBI Taxonomy" id="2605260"/>
    <lineage>
        <taxon>Bacteria</taxon>
        <taxon>Bacillati</taxon>
        <taxon>Chloroflexota</taxon>
        <taxon>Caldilineae</taxon>
        <taxon>Caldilineales</taxon>
        <taxon>Caldilineaceae</taxon>
    </lineage>
</organism>
<feature type="transmembrane region" description="Helical" evidence="9">
    <location>
        <begin position="336"/>
        <end position="355"/>
    </location>
</feature>
<keyword evidence="8" id="KW-0961">Cell wall biogenesis/degradation</keyword>
<evidence type="ECO:0000256" key="5">
    <source>
        <dbReference type="ARBA" id="ARBA00022989"/>
    </source>
</evidence>
<feature type="transmembrane region" description="Helical" evidence="9">
    <location>
        <begin position="6"/>
        <end position="29"/>
    </location>
</feature>
<proteinExistence type="predicted"/>
<keyword evidence="2" id="KW-0328">Glycosyltransferase</keyword>
<feature type="transmembrane region" description="Helical" evidence="9">
    <location>
        <begin position="451"/>
        <end position="470"/>
    </location>
</feature>
<dbReference type="GO" id="GO:0071555">
    <property type="term" value="P:cell wall organization"/>
    <property type="evidence" value="ECO:0007669"/>
    <property type="project" value="UniProtKB-KW"/>
</dbReference>
<evidence type="ECO:0000313" key="10">
    <source>
        <dbReference type="EMBL" id="MXY95923.1"/>
    </source>
</evidence>
<protein>
    <submittedName>
        <fullName evidence="10">Glycosyltransferase</fullName>
    </submittedName>
</protein>
<dbReference type="InterPro" id="IPR029044">
    <property type="entry name" value="Nucleotide-diphossugar_trans"/>
</dbReference>
<evidence type="ECO:0000256" key="7">
    <source>
        <dbReference type="ARBA" id="ARBA00023136"/>
    </source>
</evidence>
<evidence type="ECO:0000256" key="1">
    <source>
        <dbReference type="ARBA" id="ARBA00004653"/>
    </source>
</evidence>
<dbReference type="SUPFAM" id="SSF53448">
    <property type="entry name" value="Nucleotide-diphospho-sugar transferases"/>
    <property type="match status" value="1"/>
</dbReference>
<dbReference type="FunFam" id="3.90.550.10:FF:000057">
    <property type="entry name" value="Glycosyltransferase-like protein, family 2"/>
    <property type="match status" value="1"/>
</dbReference>
<gene>
    <name evidence="10" type="ORF">F4Y42_20990</name>
</gene>
<keyword evidence="5 9" id="KW-1133">Transmembrane helix</keyword>
<dbReference type="CDD" id="cd06437">
    <property type="entry name" value="CESA_CaSu_A2"/>
    <property type="match status" value="1"/>
</dbReference>
<evidence type="ECO:0000256" key="3">
    <source>
        <dbReference type="ARBA" id="ARBA00022679"/>
    </source>
</evidence>
<feature type="transmembrane region" description="Helical" evidence="9">
    <location>
        <begin position="301"/>
        <end position="324"/>
    </location>
</feature>
<evidence type="ECO:0000256" key="6">
    <source>
        <dbReference type="ARBA" id="ARBA00023034"/>
    </source>
</evidence>
<name>A0A6B0YZ29_9CHLR</name>
<dbReference type="AlphaFoldDB" id="A0A6B0YZ29"/>
<reference evidence="10" key="1">
    <citation type="submission" date="2019-09" db="EMBL/GenBank/DDBJ databases">
        <title>Characterisation of the sponge microbiome using genome-centric metagenomics.</title>
        <authorList>
            <person name="Engelberts J.P."/>
            <person name="Robbins S.J."/>
            <person name="De Goeij J.M."/>
            <person name="Aranda M."/>
            <person name="Bell S.C."/>
            <person name="Webster N.S."/>
        </authorList>
    </citation>
    <scope>NUCLEOTIDE SEQUENCE</scope>
    <source>
        <strain evidence="10">SB0664_bin_27</strain>
    </source>
</reference>
<comment type="caution">
    <text evidence="10">The sequence shown here is derived from an EMBL/GenBank/DDBJ whole genome shotgun (WGS) entry which is preliminary data.</text>
</comment>
<comment type="subcellular location">
    <subcellularLocation>
        <location evidence="1">Golgi apparatus membrane</location>
        <topology evidence="1">Multi-pass membrane protein</topology>
    </subcellularLocation>
</comment>
<dbReference type="Gene3D" id="3.90.550.10">
    <property type="entry name" value="Spore Coat Polysaccharide Biosynthesis Protein SpsA, Chain A"/>
    <property type="match status" value="1"/>
</dbReference>